<dbReference type="GO" id="GO:0005975">
    <property type="term" value="P:carbohydrate metabolic process"/>
    <property type="evidence" value="ECO:0007669"/>
    <property type="project" value="UniProtKB-ARBA"/>
</dbReference>
<dbReference type="InterPro" id="IPR013783">
    <property type="entry name" value="Ig-like_fold"/>
</dbReference>
<dbReference type="GO" id="GO:0005737">
    <property type="term" value="C:cytoplasm"/>
    <property type="evidence" value="ECO:0007669"/>
    <property type="project" value="UniProtKB-SubCell"/>
</dbReference>
<dbReference type="InterPro" id="IPR050583">
    <property type="entry name" value="Mycobacterial_A85_antigen"/>
</dbReference>
<evidence type="ECO:0000256" key="1">
    <source>
        <dbReference type="ARBA" id="ARBA00004496"/>
    </source>
</evidence>
<dbReference type="GO" id="GO:0006826">
    <property type="term" value="P:iron ion transport"/>
    <property type="evidence" value="ECO:0007669"/>
    <property type="project" value="InterPro"/>
</dbReference>
<comment type="subcellular location">
    <subcellularLocation>
        <location evidence="1">Cytoplasm</location>
    </subcellularLocation>
</comment>
<keyword evidence="3" id="KW-0378">Hydrolase</keyword>
<dbReference type="NCBIfam" id="NF007758">
    <property type="entry name" value="PRK10439.1"/>
    <property type="match status" value="1"/>
</dbReference>
<evidence type="ECO:0000256" key="2">
    <source>
        <dbReference type="ARBA" id="ARBA00022490"/>
    </source>
</evidence>
<evidence type="ECO:0000313" key="7">
    <source>
        <dbReference type="Proteomes" id="UP000293764"/>
    </source>
</evidence>
<gene>
    <name evidence="6" type="ORF">EUA98_13195</name>
</gene>
<protein>
    <submittedName>
        <fullName evidence="6">Enterochelin esterase</fullName>
    </submittedName>
</protein>
<dbReference type="InterPro" id="IPR021764">
    <property type="entry name" value="Enterochelin_esterase_N"/>
</dbReference>
<reference evidence="6 7" key="1">
    <citation type="submission" date="2019-01" db="EMBL/GenBank/DDBJ databases">
        <title>Novel species of Cellulomonas.</title>
        <authorList>
            <person name="Liu Q."/>
            <person name="Xin Y.-H."/>
        </authorList>
    </citation>
    <scope>NUCLEOTIDE SEQUENCE [LARGE SCALE GENOMIC DNA]</scope>
    <source>
        <strain evidence="6 7">HLT2-17</strain>
    </source>
</reference>
<keyword evidence="2" id="KW-0963">Cytoplasm</keyword>
<dbReference type="Gene3D" id="3.40.50.1820">
    <property type="entry name" value="alpha/beta hydrolase"/>
    <property type="match status" value="1"/>
</dbReference>
<evidence type="ECO:0000256" key="3">
    <source>
        <dbReference type="ARBA" id="ARBA00022801"/>
    </source>
</evidence>
<dbReference type="InterPro" id="IPR000801">
    <property type="entry name" value="Esterase-like"/>
</dbReference>
<dbReference type="Gene3D" id="2.60.40.10">
    <property type="entry name" value="Immunoglobulins"/>
    <property type="match status" value="1"/>
</dbReference>
<feature type="domain" description="Enterochelin esterase N-terminal" evidence="5">
    <location>
        <begin position="57"/>
        <end position="159"/>
    </location>
</feature>
<dbReference type="Proteomes" id="UP000293764">
    <property type="component" value="Unassembled WGS sequence"/>
</dbReference>
<proteinExistence type="inferred from homology"/>
<dbReference type="PANTHER" id="PTHR48098:SF3">
    <property type="entry name" value="IRON(III) ENTEROBACTIN ESTERASE"/>
    <property type="match status" value="1"/>
</dbReference>
<comment type="similarity">
    <text evidence="4">Belongs to the Fes family.</text>
</comment>
<comment type="caution">
    <text evidence="6">The sequence shown here is derived from an EMBL/GenBank/DDBJ whole genome shotgun (WGS) entry which is preliminary data.</text>
</comment>
<organism evidence="6 7">
    <name type="scientific">Pengzhenrongella frigida</name>
    <dbReference type="NCBI Taxonomy" id="1259133"/>
    <lineage>
        <taxon>Bacteria</taxon>
        <taxon>Bacillati</taxon>
        <taxon>Actinomycetota</taxon>
        <taxon>Actinomycetes</taxon>
        <taxon>Micrococcales</taxon>
        <taxon>Pengzhenrongella</taxon>
    </lineage>
</organism>
<dbReference type="InterPro" id="IPR014756">
    <property type="entry name" value="Ig_E-set"/>
</dbReference>
<keyword evidence="7" id="KW-1185">Reference proteome</keyword>
<dbReference type="Pfam" id="PF00756">
    <property type="entry name" value="Esterase"/>
    <property type="match status" value="1"/>
</dbReference>
<dbReference type="InterPro" id="IPR029058">
    <property type="entry name" value="AB_hydrolase_fold"/>
</dbReference>
<dbReference type="AlphaFoldDB" id="A0A4Q5MXL1"/>
<evidence type="ECO:0000313" key="6">
    <source>
        <dbReference type="EMBL" id="RYV50492.1"/>
    </source>
</evidence>
<dbReference type="EMBL" id="SDWW01000032">
    <property type="protein sequence ID" value="RYV50492.1"/>
    <property type="molecule type" value="Genomic_DNA"/>
</dbReference>
<dbReference type="RefSeq" id="WP_130103157.1">
    <property type="nucleotide sequence ID" value="NZ_SDWW01000032.1"/>
</dbReference>
<dbReference type="GO" id="GO:0005506">
    <property type="term" value="F:iron ion binding"/>
    <property type="evidence" value="ECO:0007669"/>
    <property type="project" value="InterPro"/>
</dbReference>
<dbReference type="GO" id="GO:0008849">
    <property type="term" value="F:enterochelin esterase activity"/>
    <property type="evidence" value="ECO:0007669"/>
    <property type="project" value="InterPro"/>
</dbReference>
<dbReference type="OrthoDB" id="9775130at2"/>
<dbReference type="SUPFAM" id="SSF81296">
    <property type="entry name" value="E set domains"/>
    <property type="match status" value="1"/>
</dbReference>
<evidence type="ECO:0000259" key="5">
    <source>
        <dbReference type="Pfam" id="PF11806"/>
    </source>
</evidence>
<sequence>MSRLDLPVGIGRVPLASPALDLMRAEEVGSSGWWQWIAATGTPLHLPGAVDGTEVLVFLYRDGQAGGAYVDLIGLTDREDLSTGAMDRVAGTDVWCAAFGVPSDFVGSYSLISHDAPLVSPGPRDTDEARAWWVSVLATARPDPLGTGAAFAGLRDGRRSIASASASAGAGAAAPRARCSSTAPMRGELVATTWRRPDVDRDQRVWVYVPTARPGEVVALAVVFDGQVWSAGVPLLPVLDELIDDGALPATAAVLLDSGTPDERRDDLTCRGTFIDAIADDLIPGLVSSVLSARGLVATRDPGATVVGGQSYGGLAAFYAPIHRPDRFGASLSQSGSFWWPDLQDTSTRRVATWLRTAPPRTARAVIQVGLFEGDLTEANREVAALVTDRGEWLRFTEVPGGHDWAWWGVRFGAGLVELLGDRGVVRGASAGGSST</sequence>
<dbReference type="SUPFAM" id="SSF53474">
    <property type="entry name" value="alpha/beta-Hydrolases"/>
    <property type="match status" value="1"/>
</dbReference>
<name>A0A4Q5MXL1_9MICO</name>
<dbReference type="Pfam" id="PF11806">
    <property type="entry name" value="Enterochelin_N"/>
    <property type="match status" value="1"/>
</dbReference>
<dbReference type="PANTHER" id="PTHR48098">
    <property type="entry name" value="ENTEROCHELIN ESTERASE-RELATED"/>
    <property type="match status" value="1"/>
</dbReference>
<accession>A0A4Q5MXL1</accession>
<evidence type="ECO:0000256" key="4">
    <source>
        <dbReference type="ARBA" id="ARBA00024201"/>
    </source>
</evidence>